<dbReference type="AlphaFoldDB" id="A0A2W7MEM6"/>
<keyword evidence="3" id="KW-1185">Reference proteome</keyword>
<gene>
    <name evidence="2" type="ORF">C7437_11137</name>
</gene>
<name>A0A2W7MEM6_9BACI</name>
<accession>A0A2W7MEM6</accession>
<dbReference type="InterPro" id="IPR025052">
    <property type="entry name" value="DUF3967"/>
</dbReference>
<reference evidence="2 3" key="1">
    <citation type="submission" date="2018-06" db="EMBL/GenBank/DDBJ databases">
        <title>Genomic Encyclopedia of Type Strains, Phase IV (KMG-IV): sequencing the most valuable type-strain genomes for metagenomic binning, comparative biology and taxonomic classification.</title>
        <authorList>
            <person name="Goeker M."/>
        </authorList>
    </citation>
    <scope>NUCLEOTIDE SEQUENCE [LARGE SCALE GENOMIC DNA]</scope>
    <source>
        <strain evidence="2 3">DSM 5</strain>
    </source>
</reference>
<evidence type="ECO:0000259" key="1">
    <source>
        <dbReference type="Pfam" id="PF13152"/>
    </source>
</evidence>
<dbReference type="EMBL" id="QKZI01000011">
    <property type="protein sequence ID" value="PZX02445.1"/>
    <property type="molecule type" value="Genomic_DNA"/>
</dbReference>
<organism evidence="2 3">
    <name type="scientific">Psychrobacillus insolitus</name>
    <dbReference type="NCBI Taxonomy" id="1461"/>
    <lineage>
        <taxon>Bacteria</taxon>
        <taxon>Bacillati</taxon>
        <taxon>Bacillota</taxon>
        <taxon>Bacilli</taxon>
        <taxon>Bacillales</taxon>
        <taxon>Bacillaceae</taxon>
        <taxon>Psychrobacillus</taxon>
    </lineage>
</organism>
<dbReference type="Proteomes" id="UP000248646">
    <property type="component" value="Unassembled WGS sequence"/>
</dbReference>
<evidence type="ECO:0000313" key="3">
    <source>
        <dbReference type="Proteomes" id="UP000248646"/>
    </source>
</evidence>
<dbReference type="OrthoDB" id="2456581at2"/>
<dbReference type="RefSeq" id="WP_111440887.1">
    <property type="nucleotide sequence ID" value="NZ_QKZI01000011.1"/>
</dbReference>
<evidence type="ECO:0000313" key="2">
    <source>
        <dbReference type="EMBL" id="PZX02445.1"/>
    </source>
</evidence>
<protein>
    <submittedName>
        <fullName evidence="2">Uncharacterized protein DUF3967</fullName>
    </submittedName>
</protein>
<dbReference type="Gene3D" id="1.10.1660.10">
    <property type="match status" value="1"/>
</dbReference>
<comment type="caution">
    <text evidence="2">The sequence shown here is derived from an EMBL/GenBank/DDBJ whole genome shotgun (WGS) entry which is preliminary data.</text>
</comment>
<dbReference type="Pfam" id="PF13152">
    <property type="entry name" value="DUF3967"/>
    <property type="match status" value="1"/>
</dbReference>
<sequence length="178" mass="20895">MSDKTQQIQAVYSSSDVAITLKIQESTLRKYCLILEKNGYEFLKNENGHRAFFDADSIVLKKFIELKNGSDMTLEQAAKSVVAWKNGTDITKGDTEDSRYVARFNDLLEGFTSFKENQEKFNQELLKQLQQQQEYISNKLEERDQKLMLALKETMETKKQLAIASEEELKKKWWEFWK</sequence>
<proteinExistence type="predicted"/>
<feature type="domain" description="DUF3967" evidence="1">
    <location>
        <begin position="139"/>
        <end position="177"/>
    </location>
</feature>